<organism evidence="1">
    <name type="scientific">Lepeophtheirus salmonis</name>
    <name type="common">Salmon louse</name>
    <name type="synonym">Caligus salmonis</name>
    <dbReference type="NCBI Taxonomy" id="72036"/>
    <lineage>
        <taxon>Eukaryota</taxon>
        <taxon>Metazoa</taxon>
        <taxon>Ecdysozoa</taxon>
        <taxon>Arthropoda</taxon>
        <taxon>Crustacea</taxon>
        <taxon>Multicrustacea</taxon>
        <taxon>Hexanauplia</taxon>
        <taxon>Copepoda</taxon>
        <taxon>Siphonostomatoida</taxon>
        <taxon>Caligidae</taxon>
        <taxon>Lepeophtheirus</taxon>
    </lineage>
</organism>
<name>A0A0K2TAT5_LEPSM</name>
<dbReference type="EMBL" id="HACA01005321">
    <property type="protein sequence ID" value="CDW22682.1"/>
    <property type="molecule type" value="Transcribed_RNA"/>
</dbReference>
<reference evidence="1" key="1">
    <citation type="submission" date="2014-05" db="EMBL/GenBank/DDBJ databases">
        <authorList>
            <person name="Chronopoulou M."/>
        </authorList>
    </citation>
    <scope>NUCLEOTIDE SEQUENCE</scope>
    <source>
        <tissue evidence="1">Whole organism</tissue>
    </source>
</reference>
<protein>
    <submittedName>
        <fullName evidence="1">Uncharacterized protein</fullName>
    </submittedName>
</protein>
<accession>A0A0K2TAT5</accession>
<proteinExistence type="predicted"/>
<dbReference type="AlphaFoldDB" id="A0A0K2TAT5"/>
<sequence>EKEENFYIRTYGALFEFTTYINLVYLKSSFYPILSFKLESVSYVEPLPIFNRLPSSSPLPTSSLRVKEWCFNCIECSLYKRYLNKKDRKCR</sequence>
<feature type="non-terminal residue" evidence="1">
    <location>
        <position position="1"/>
    </location>
</feature>
<evidence type="ECO:0000313" key="1">
    <source>
        <dbReference type="EMBL" id="CDW22682.1"/>
    </source>
</evidence>